<organism evidence="1 2">
    <name type="scientific">Nocardioides albertanoniae</name>
    <dbReference type="NCBI Taxonomy" id="1175486"/>
    <lineage>
        <taxon>Bacteria</taxon>
        <taxon>Bacillati</taxon>
        <taxon>Actinomycetota</taxon>
        <taxon>Actinomycetes</taxon>
        <taxon>Propionibacteriales</taxon>
        <taxon>Nocardioidaceae</taxon>
        <taxon>Nocardioides</taxon>
    </lineage>
</organism>
<gene>
    <name evidence="1" type="ORF">FB381_0504</name>
</gene>
<comment type="caution">
    <text evidence="1">The sequence shown here is derived from an EMBL/GenBank/DDBJ whole genome shotgun (WGS) entry which is preliminary data.</text>
</comment>
<evidence type="ECO:0000313" key="2">
    <source>
        <dbReference type="Proteomes" id="UP000320209"/>
    </source>
</evidence>
<proteinExistence type="predicted"/>
<accession>A0A543A262</accession>
<protein>
    <submittedName>
        <fullName evidence="1">Uncharacterized protein</fullName>
    </submittedName>
</protein>
<keyword evidence="2" id="KW-1185">Reference proteome</keyword>
<dbReference type="Proteomes" id="UP000320209">
    <property type="component" value="Unassembled WGS sequence"/>
</dbReference>
<dbReference type="RefSeq" id="WP_141778829.1">
    <property type="nucleotide sequence ID" value="NZ_VFOV01000001.1"/>
</dbReference>
<sequence length="155" mass="16491">MTGSRSTGANKALVNRIKEVLIDDTVKIDQVHVDKPATGSLGGSATGQALERLMNVATDRINSTLSETSRALVNFVDGLDDAVRAVEGADEKAASDAERLMNQGVGTISQPFFDNLMKDARLNLPDIDAPFLPNFGAVEEAVTRGKFGQNNETEG</sequence>
<reference evidence="1 2" key="1">
    <citation type="submission" date="2019-06" db="EMBL/GenBank/DDBJ databases">
        <title>Sequencing the genomes of 1000 actinobacteria strains.</title>
        <authorList>
            <person name="Klenk H.-P."/>
        </authorList>
    </citation>
    <scope>NUCLEOTIDE SEQUENCE [LARGE SCALE GENOMIC DNA]</scope>
    <source>
        <strain evidence="1 2">DSM 25218</strain>
    </source>
</reference>
<dbReference type="EMBL" id="VFOV01000001">
    <property type="protein sequence ID" value="TQL66640.1"/>
    <property type="molecule type" value="Genomic_DNA"/>
</dbReference>
<dbReference type="OrthoDB" id="3781046at2"/>
<dbReference type="AlphaFoldDB" id="A0A543A262"/>
<evidence type="ECO:0000313" key="1">
    <source>
        <dbReference type="EMBL" id="TQL66640.1"/>
    </source>
</evidence>
<name>A0A543A262_9ACTN</name>